<sequence length="159" mass="17770">MPGKLANYKAIWAARPPGAQAEEYQREVAVGRVEQQLQTQGLRMVEGERERLAGVAETVTRSAADIQAAARAITKACQSRIVNVEEVADQLDELEKQARKNRAAIARIEEMQAANESRAQDPVELMERMYNKYPQLPHPADDLPAFRTDSEQSSPAVRR</sequence>
<accession>A0A2U1FD64</accession>
<organism evidence="3 4">
    <name type="scientific">Actinomycetospora cinnamomea</name>
    <dbReference type="NCBI Taxonomy" id="663609"/>
    <lineage>
        <taxon>Bacteria</taxon>
        <taxon>Bacillati</taxon>
        <taxon>Actinomycetota</taxon>
        <taxon>Actinomycetes</taxon>
        <taxon>Pseudonocardiales</taxon>
        <taxon>Pseudonocardiaceae</taxon>
        <taxon>Actinomycetospora</taxon>
    </lineage>
</organism>
<dbReference type="AlphaFoldDB" id="A0A2U1FD64"/>
<gene>
    <name evidence="3" type="ORF">C8D89_105230</name>
</gene>
<keyword evidence="4" id="KW-1185">Reference proteome</keyword>
<protein>
    <submittedName>
        <fullName evidence="3">Uncharacterized protein</fullName>
    </submittedName>
</protein>
<keyword evidence="1" id="KW-0175">Coiled coil</keyword>
<proteinExistence type="predicted"/>
<evidence type="ECO:0000256" key="2">
    <source>
        <dbReference type="SAM" id="MobiDB-lite"/>
    </source>
</evidence>
<comment type="caution">
    <text evidence="3">The sequence shown here is derived from an EMBL/GenBank/DDBJ whole genome shotgun (WGS) entry which is preliminary data.</text>
</comment>
<evidence type="ECO:0000313" key="3">
    <source>
        <dbReference type="EMBL" id="PVZ10153.1"/>
    </source>
</evidence>
<evidence type="ECO:0000313" key="4">
    <source>
        <dbReference type="Proteomes" id="UP000245639"/>
    </source>
</evidence>
<dbReference type="RefSeq" id="WP_116708392.1">
    <property type="nucleotide sequence ID" value="NZ_QEKW01000005.1"/>
</dbReference>
<dbReference type="Proteomes" id="UP000245639">
    <property type="component" value="Unassembled WGS sequence"/>
</dbReference>
<feature type="coiled-coil region" evidence="1">
    <location>
        <begin position="81"/>
        <end position="114"/>
    </location>
</feature>
<feature type="region of interest" description="Disordered" evidence="2">
    <location>
        <begin position="132"/>
        <end position="159"/>
    </location>
</feature>
<name>A0A2U1FD64_9PSEU</name>
<evidence type="ECO:0000256" key="1">
    <source>
        <dbReference type="SAM" id="Coils"/>
    </source>
</evidence>
<reference evidence="3 4" key="1">
    <citation type="submission" date="2018-04" db="EMBL/GenBank/DDBJ databases">
        <title>Genomic Encyclopedia of Type Strains, Phase IV (KMG-IV): sequencing the most valuable type-strain genomes for metagenomic binning, comparative biology and taxonomic classification.</title>
        <authorList>
            <person name="Goeker M."/>
        </authorList>
    </citation>
    <scope>NUCLEOTIDE SEQUENCE [LARGE SCALE GENOMIC DNA]</scope>
    <source>
        <strain evidence="3 4">DSM 45771</strain>
    </source>
</reference>
<dbReference type="EMBL" id="QEKW01000005">
    <property type="protein sequence ID" value="PVZ10153.1"/>
    <property type="molecule type" value="Genomic_DNA"/>
</dbReference>